<dbReference type="OrthoDB" id="3270501at2759"/>
<reference evidence="1 2" key="1">
    <citation type="submission" date="2014-04" db="EMBL/GenBank/DDBJ databases">
        <title>Evolutionary Origins and Diversification of the Mycorrhizal Mutualists.</title>
        <authorList>
            <consortium name="DOE Joint Genome Institute"/>
            <consortium name="Mycorrhizal Genomics Consortium"/>
            <person name="Kohler A."/>
            <person name="Kuo A."/>
            <person name="Nagy L.G."/>
            <person name="Floudas D."/>
            <person name="Copeland A."/>
            <person name="Barry K.W."/>
            <person name="Cichocki N."/>
            <person name="Veneault-Fourrey C."/>
            <person name="LaButti K."/>
            <person name="Lindquist E.A."/>
            <person name="Lipzen A."/>
            <person name="Lundell T."/>
            <person name="Morin E."/>
            <person name="Murat C."/>
            <person name="Riley R."/>
            <person name="Ohm R."/>
            <person name="Sun H."/>
            <person name="Tunlid A."/>
            <person name="Henrissat B."/>
            <person name="Grigoriev I.V."/>
            <person name="Hibbett D.S."/>
            <person name="Martin F."/>
        </authorList>
    </citation>
    <scope>NUCLEOTIDE SEQUENCE [LARGE SCALE GENOMIC DNA]</scope>
    <source>
        <strain evidence="1 2">Koide BX008</strain>
    </source>
</reference>
<protein>
    <submittedName>
        <fullName evidence="1">Uncharacterized protein</fullName>
    </submittedName>
</protein>
<dbReference type="EMBL" id="KN818428">
    <property type="protein sequence ID" value="KIL56341.1"/>
    <property type="molecule type" value="Genomic_DNA"/>
</dbReference>
<gene>
    <name evidence="1" type="ORF">M378DRAFT_181993</name>
</gene>
<dbReference type="STRING" id="946122.A0A0C2WI65"/>
<dbReference type="InParanoid" id="A0A0C2WI65"/>
<dbReference type="Proteomes" id="UP000054549">
    <property type="component" value="Unassembled WGS sequence"/>
</dbReference>
<organism evidence="1 2">
    <name type="scientific">Amanita muscaria (strain Koide BX008)</name>
    <dbReference type="NCBI Taxonomy" id="946122"/>
    <lineage>
        <taxon>Eukaryota</taxon>
        <taxon>Fungi</taxon>
        <taxon>Dikarya</taxon>
        <taxon>Basidiomycota</taxon>
        <taxon>Agaricomycotina</taxon>
        <taxon>Agaricomycetes</taxon>
        <taxon>Agaricomycetidae</taxon>
        <taxon>Agaricales</taxon>
        <taxon>Pluteineae</taxon>
        <taxon>Amanitaceae</taxon>
        <taxon>Amanita</taxon>
    </lineage>
</organism>
<evidence type="ECO:0000313" key="1">
    <source>
        <dbReference type="EMBL" id="KIL56341.1"/>
    </source>
</evidence>
<accession>A0A0C2WI65</accession>
<sequence length="190" mass="21778">MPKTVAQRSWWWDHYEDNPSFKSGQGATEGYAGAPSGGKHKIYCPRSRLTNSESFRSMVEQQSQLVDDDDTDCTSVRLSTIGLTPIKSLFDFSRSHWIEMYSKSSIRSFDEELQLYEMLDLDAEGEDDADVDVDDDTGDILMVVWTEDYRNATFFAMLYAYIGRLGYWDRWLCSGQVTQKSSHDQVITEG</sequence>
<proteinExistence type="predicted"/>
<dbReference type="AlphaFoldDB" id="A0A0C2WI65"/>
<evidence type="ECO:0000313" key="2">
    <source>
        <dbReference type="Proteomes" id="UP000054549"/>
    </source>
</evidence>
<dbReference type="HOGENOM" id="CLU_1427634_0_0_1"/>
<keyword evidence="2" id="KW-1185">Reference proteome</keyword>
<name>A0A0C2WI65_AMAMK</name>